<dbReference type="Proteomes" id="UP001499930">
    <property type="component" value="Unassembled WGS sequence"/>
</dbReference>
<protein>
    <submittedName>
        <fullName evidence="1">Uncharacterized protein</fullName>
    </submittedName>
</protein>
<dbReference type="RefSeq" id="WP_344902104.1">
    <property type="nucleotide sequence ID" value="NZ_BAAAWD010000016.1"/>
</dbReference>
<dbReference type="EMBL" id="BAAAWD010000016">
    <property type="protein sequence ID" value="GAA3027553.1"/>
    <property type="molecule type" value="Genomic_DNA"/>
</dbReference>
<comment type="caution">
    <text evidence="1">The sequence shown here is derived from an EMBL/GenBank/DDBJ whole genome shotgun (WGS) entry which is preliminary data.</text>
</comment>
<organism evidence="1 2">
    <name type="scientific">Streptosporangium longisporum</name>
    <dbReference type="NCBI Taxonomy" id="46187"/>
    <lineage>
        <taxon>Bacteria</taxon>
        <taxon>Bacillati</taxon>
        <taxon>Actinomycetota</taxon>
        <taxon>Actinomycetes</taxon>
        <taxon>Streptosporangiales</taxon>
        <taxon>Streptosporangiaceae</taxon>
        <taxon>Streptosporangium</taxon>
    </lineage>
</organism>
<sequence>MGAVIFLSCEEHPEFRGCDDDESFTVETVTAARALWAAKHPGREDTKISQVVISCRVDGCMTRLYLKHVESVTEARALLSSHRYGWYRARRAGGRLVDGCQTHLGACCVHHAFRSWEERLPFPQLDPGVILPGEPGFPGEPVAQLDLFATGVP</sequence>
<keyword evidence="2" id="KW-1185">Reference proteome</keyword>
<proteinExistence type="predicted"/>
<gene>
    <name evidence="1" type="ORF">GCM10017559_62290</name>
</gene>
<evidence type="ECO:0000313" key="1">
    <source>
        <dbReference type="EMBL" id="GAA3027553.1"/>
    </source>
</evidence>
<accession>A0ABP6L3J5</accession>
<reference evidence="2" key="1">
    <citation type="journal article" date="2019" name="Int. J. Syst. Evol. Microbiol.">
        <title>The Global Catalogue of Microorganisms (GCM) 10K type strain sequencing project: providing services to taxonomists for standard genome sequencing and annotation.</title>
        <authorList>
            <consortium name="The Broad Institute Genomics Platform"/>
            <consortium name="The Broad Institute Genome Sequencing Center for Infectious Disease"/>
            <person name="Wu L."/>
            <person name="Ma J."/>
        </authorList>
    </citation>
    <scope>NUCLEOTIDE SEQUENCE [LARGE SCALE GENOMIC DNA]</scope>
    <source>
        <strain evidence="2">JCM 3106</strain>
    </source>
</reference>
<evidence type="ECO:0000313" key="2">
    <source>
        <dbReference type="Proteomes" id="UP001499930"/>
    </source>
</evidence>
<name>A0ABP6L3J5_9ACTN</name>